<evidence type="ECO:0000313" key="3">
    <source>
        <dbReference type="Proteomes" id="UP000799777"/>
    </source>
</evidence>
<keyword evidence="3" id="KW-1185">Reference proteome</keyword>
<protein>
    <recommendedName>
        <fullName evidence="4">Heterokaryon incompatibility domain-containing protein</fullName>
    </recommendedName>
</protein>
<dbReference type="EMBL" id="ML978242">
    <property type="protein sequence ID" value="KAF2026504.1"/>
    <property type="molecule type" value="Genomic_DNA"/>
</dbReference>
<feature type="compositionally biased region" description="Polar residues" evidence="1">
    <location>
        <begin position="466"/>
        <end position="478"/>
    </location>
</feature>
<sequence length="537" mass="61648">MDWATQVSEGLRSIVQRKWWRRAWVVQETVLARKATIVYSTLSAPWTMFAKAANSYFQEQLAEDADQHRVYQGLSWAIHRQMHERERDSLSEFCATVQSIENTRQEWAMRRPVQLLTLLRRFRSRRATDHRDKVFSLLSLVDRWMRIPLKIDYRMTERELYIVTTSQMIEEYRNLSVLCDSRGFRDTDEDTREQRFLPSPPPTWVPDWSLQSADDRLDFGKADRHEHYSAGLPADHAYIHDNQVLETTGYIVGHVASIAHPVLQDTIERLKQIILGWERFWTSNTAGISHNTDIFASTVCGGILYNPDLANTVRQNPYTKSGPEDIHKAYQAWTNDTTTQRNRKTAMMGDLIANSYKEPEGLTQLKNSFYYSARSATIMRSFFTFYPAGMDTGLPGPTHIGLGPDTIRAGDIIYIPHGSRVPLIVRPPAKARDEASIFGMTAMPMSKQGSPYERRRLIFLPKAEAQDTQPLSTSTASPKSKKDTTHERRRLIGPDVPALCDEEHPSHTLKGDAYINGYMQGEYLAIKQPKLDTIYLK</sequence>
<evidence type="ECO:0000256" key="1">
    <source>
        <dbReference type="SAM" id="MobiDB-lite"/>
    </source>
</evidence>
<dbReference type="Proteomes" id="UP000799777">
    <property type="component" value="Unassembled WGS sequence"/>
</dbReference>
<proteinExistence type="predicted"/>
<name>A0A9P4LJY2_9PLEO</name>
<dbReference type="PANTHER" id="PTHR24148:SF64">
    <property type="entry name" value="HETEROKARYON INCOMPATIBILITY DOMAIN-CONTAINING PROTEIN"/>
    <property type="match status" value="1"/>
</dbReference>
<comment type="caution">
    <text evidence="2">The sequence shown here is derived from an EMBL/GenBank/DDBJ whole genome shotgun (WGS) entry which is preliminary data.</text>
</comment>
<gene>
    <name evidence="2" type="ORF">EK21DRAFT_115747</name>
</gene>
<evidence type="ECO:0000313" key="2">
    <source>
        <dbReference type="EMBL" id="KAF2026504.1"/>
    </source>
</evidence>
<dbReference type="PANTHER" id="PTHR24148">
    <property type="entry name" value="ANKYRIN REPEAT DOMAIN-CONTAINING PROTEIN 39 HOMOLOG-RELATED"/>
    <property type="match status" value="1"/>
</dbReference>
<evidence type="ECO:0008006" key="4">
    <source>
        <dbReference type="Google" id="ProtNLM"/>
    </source>
</evidence>
<feature type="compositionally biased region" description="Basic and acidic residues" evidence="1">
    <location>
        <begin position="480"/>
        <end position="492"/>
    </location>
</feature>
<dbReference type="OrthoDB" id="3557394at2759"/>
<accession>A0A9P4LJY2</accession>
<dbReference type="AlphaFoldDB" id="A0A9P4LJY2"/>
<reference evidence="2" key="1">
    <citation type="journal article" date="2020" name="Stud. Mycol.">
        <title>101 Dothideomycetes genomes: a test case for predicting lifestyles and emergence of pathogens.</title>
        <authorList>
            <person name="Haridas S."/>
            <person name="Albert R."/>
            <person name="Binder M."/>
            <person name="Bloem J."/>
            <person name="Labutti K."/>
            <person name="Salamov A."/>
            <person name="Andreopoulos B."/>
            <person name="Baker S."/>
            <person name="Barry K."/>
            <person name="Bills G."/>
            <person name="Bluhm B."/>
            <person name="Cannon C."/>
            <person name="Castanera R."/>
            <person name="Culley D."/>
            <person name="Daum C."/>
            <person name="Ezra D."/>
            <person name="Gonzalez J."/>
            <person name="Henrissat B."/>
            <person name="Kuo A."/>
            <person name="Liang C."/>
            <person name="Lipzen A."/>
            <person name="Lutzoni F."/>
            <person name="Magnuson J."/>
            <person name="Mondo S."/>
            <person name="Nolan M."/>
            <person name="Ohm R."/>
            <person name="Pangilinan J."/>
            <person name="Park H.-J."/>
            <person name="Ramirez L."/>
            <person name="Alfaro M."/>
            <person name="Sun H."/>
            <person name="Tritt A."/>
            <person name="Yoshinaga Y."/>
            <person name="Zwiers L.-H."/>
            <person name="Turgeon B."/>
            <person name="Goodwin S."/>
            <person name="Spatafora J."/>
            <person name="Crous P."/>
            <person name="Grigoriev I."/>
        </authorList>
    </citation>
    <scope>NUCLEOTIDE SEQUENCE</scope>
    <source>
        <strain evidence="2">CBS 110217</strain>
    </source>
</reference>
<organism evidence="2 3">
    <name type="scientific">Setomelanomma holmii</name>
    <dbReference type="NCBI Taxonomy" id="210430"/>
    <lineage>
        <taxon>Eukaryota</taxon>
        <taxon>Fungi</taxon>
        <taxon>Dikarya</taxon>
        <taxon>Ascomycota</taxon>
        <taxon>Pezizomycotina</taxon>
        <taxon>Dothideomycetes</taxon>
        <taxon>Pleosporomycetidae</taxon>
        <taxon>Pleosporales</taxon>
        <taxon>Pleosporineae</taxon>
        <taxon>Phaeosphaeriaceae</taxon>
        <taxon>Setomelanomma</taxon>
    </lineage>
</organism>
<feature type="region of interest" description="Disordered" evidence="1">
    <location>
        <begin position="463"/>
        <end position="505"/>
    </location>
</feature>
<dbReference type="InterPro" id="IPR052895">
    <property type="entry name" value="HetReg/Transcr_Mod"/>
</dbReference>